<protein>
    <submittedName>
        <fullName evidence="3">Uncharacterized protein</fullName>
    </submittedName>
</protein>
<reference evidence="3" key="1">
    <citation type="journal article" date="2020" name="Stud. Mycol.">
        <title>101 Dothideomycetes genomes: a test case for predicting lifestyles and emergence of pathogens.</title>
        <authorList>
            <person name="Haridas S."/>
            <person name="Albert R."/>
            <person name="Binder M."/>
            <person name="Bloem J."/>
            <person name="Labutti K."/>
            <person name="Salamov A."/>
            <person name="Andreopoulos B."/>
            <person name="Baker S."/>
            <person name="Barry K."/>
            <person name="Bills G."/>
            <person name="Bluhm B."/>
            <person name="Cannon C."/>
            <person name="Castanera R."/>
            <person name="Culley D."/>
            <person name="Daum C."/>
            <person name="Ezra D."/>
            <person name="Gonzalez J."/>
            <person name="Henrissat B."/>
            <person name="Kuo A."/>
            <person name="Liang C."/>
            <person name="Lipzen A."/>
            <person name="Lutzoni F."/>
            <person name="Magnuson J."/>
            <person name="Mondo S."/>
            <person name="Nolan M."/>
            <person name="Ohm R."/>
            <person name="Pangilinan J."/>
            <person name="Park H.-J."/>
            <person name="Ramirez L."/>
            <person name="Alfaro M."/>
            <person name="Sun H."/>
            <person name="Tritt A."/>
            <person name="Yoshinaga Y."/>
            <person name="Zwiers L.-H."/>
            <person name="Turgeon B."/>
            <person name="Goodwin S."/>
            <person name="Spatafora J."/>
            <person name="Crous P."/>
            <person name="Grigoriev I."/>
        </authorList>
    </citation>
    <scope>NUCLEOTIDE SEQUENCE</scope>
    <source>
        <strain evidence="3">CBS 183.55</strain>
    </source>
</reference>
<dbReference type="InterPro" id="IPR014751">
    <property type="entry name" value="XRCC4-like_C"/>
</dbReference>
<organism evidence="3 4">
    <name type="scientific">Didymella exigua CBS 183.55</name>
    <dbReference type="NCBI Taxonomy" id="1150837"/>
    <lineage>
        <taxon>Eukaryota</taxon>
        <taxon>Fungi</taxon>
        <taxon>Dikarya</taxon>
        <taxon>Ascomycota</taxon>
        <taxon>Pezizomycotina</taxon>
        <taxon>Dothideomycetes</taxon>
        <taxon>Pleosporomycetidae</taxon>
        <taxon>Pleosporales</taxon>
        <taxon>Pleosporineae</taxon>
        <taxon>Didymellaceae</taxon>
        <taxon>Didymella</taxon>
    </lineage>
</organism>
<evidence type="ECO:0000313" key="4">
    <source>
        <dbReference type="Proteomes" id="UP000800082"/>
    </source>
</evidence>
<accession>A0A6A5RHC2</accession>
<dbReference type="GeneID" id="54344412"/>
<sequence length="368" mass="40302">MDRCIVPVEPASGCGELVVIEVQQQGAHELDVRLVGCEGENPYVVQIKQSQLPKLKHKFKGTNAEWEAVLAHFLLQKELRPDQANLLEGTRMVCTLKKDNLELSIRQDVQGIKVTWGEIVLPRDDEFEFNPFEWAQASAQAHTKTLQELAEVKARIDSEKETIAKLNAQLGDFIKTKNEAETAMLQQFMELLNEKKRKIRDQSRLLATAKVDKSTALAMQSTRAETPRKAGPSRTSKRKAPARAAKVIPEDNSDSDEVEIEKAKAEAQNDDEDASVPATPERSDADTESEAEASDSGLVGGSSETLKSSSMVAQPTKEAVPSQSSDGPPPPRALPFGRAGTRSTGPARKPSLPPPADDDDDETDDEEL</sequence>
<evidence type="ECO:0000313" key="3">
    <source>
        <dbReference type="EMBL" id="KAF1926640.1"/>
    </source>
</evidence>
<name>A0A6A5RHC2_9PLEO</name>
<feature type="region of interest" description="Disordered" evidence="2">
    <location>
        <begin position="216"/>
        <end position="368"/>
    </location>
</feature>
<feature type="compositionally biased region" description="Acidic residues" evidence="2">
    <location>
        <begin position="356"/>
        <end position="368"/>
    </location>
</feature>
<dbReference type="PANTHER" id="PTHR42067:SF1">
    <property type="entry name" value="MITOTIC APPARATUS PROTEIN P62"/>
    <property type="match status" value="1"/>
</dbReference>
<dbReference type="Proteomes" id="UP000800082">
    <property type="component" value="Unassembled WGS sequence"/>
</dbReference>
<keyword evidence="1" id="KW-0175">Coiled coil</keyword>
<gene>
    <name evidence="3" type="ORF">M421DRAFT_102369</name>
</gene>
<feature type="compositionally biased region" description="Polar residues" evidence="2">
    <location>
        <begin position="302"/>
        <end position="313"/>
    </location>
</feature>
<feature type="coiled-coil region" evidence="1">
    <location>
        <begin position="149"/>
        <end position="205"/>
    </location>
</feature>
<dbReference type="Gene3D" id="1.20.5.370">
    <property type="match status" value="1"/>
</dbReference>
<proteinExistence type="predicted"/>
<dbReference type="SUPFAM" id="SSF58022">
    <property type="entry name" value="XRCC4, C-terminal oligomerization domain"/>
    <property type="match status" value="1"/>
</dbReference>
<dbReference type="PANTHER" id="PTHR42067">
    <property type="entry name" value="YALI0C15378P"/>
    <property type="match status" value="1"/>
</dbReference>
<keyword evidence="4" id="KW-1185">Reference proteome</keyword>
<dbReference type="RefSeq" id="XP_033446892.1">
    <property type="nucleotide sequence ID" value="XM_033586766.1"/>
</dbReference>
<dbReference type="EMBL" id="ML978976">
    <property type="protein sequence ID" value="KAF1926640.1"/>
    <property type="molecule type" value="Genomic_DNA"/>
</dbReference>
<evidence type="ECO:0000256" key="2">
    <source>
        <dbReference type="SAM" id="MobiDB-lite"/>
    </source>
</evidence>
<dbReference type="AlphaFoldDB" id="A0A6A5RHC2"/>
<evidence type="ECO:0000256" key="1">
    <source>
        <dbReference type="SAM" id="Coils"/>
    </source>
</evidence>
<dbReference type="OrthoDB" id="8064436at2759"/>